<keyword evidence="6" id="KW-1185">Reference proteome</keyword>
<evidence type="ECO:0000256" key="1">
    <source>
        <dbReference type="PROSITE-ProRule" id="PRU00047"/>
    </source>
</evidence>
<reference evidence="5" key="1">
    <citation type="submission" date="2019-11" db="EMBL/GenBank/DDBJ databases">
        <authorList>
            <person name="Liu Y."/>
            <person name="Hou J."/>
            <person name="Li T.-Q."/>
            <person name="Guan C.-H."/>
            <person name="Wu X."/>
            <person name="Wu H.-Z."/>
            <person name="Ling F."/>
            <person name="Zhang R."/>
            <person name="Shi X.-G."/>
            <person name="Ren J.-P."/>
            <person name="Chen E.-F."/>
            <person name="Sun J.-M."/>
        </authorList>
    </citation>
    <scope>NUCLEOTIDE SEQUENCE</scope>
    <source>
        <strain evidence="5">Adult_tree_wgs_1</strain>
        <tissue evidence="5">Leaves</tissue>
    </source>
</reference>
<accession>A0A834GJ36</accession>
<dbReference type="Gene3D" id="3.60.10.10">
    <property type="entry name" value="Endonuclease/exonuclease/phosphatase"/>
    <property type="match status" value="1"/>
</dbReference>
<keyword evidence="1" id="KW-0863">Zinc-finger</keyword>
<dbReference type="Pfam" id="PF03372">
    <property type="entry name" value="Exo_endo_phos"/>
    <property type="match status" value="1"/>
</dbReference>
<feature type="compositionally biased region" description="Polar residues" evidence="3">
    <location>
        <begin position="387"/>
        <end position="406"/>
    </location>
</feature>
<protein>
    <recommendedName>
        <fullName evidence="4">CCHC-type domain-containing protein</fullName>
    </recommendedName>
</protein>
<dbReference type="GO" id="GO:0003676">
    <property type="term" value="F:nucleic acid binding"/>
    <property type="evidence" value="ECO:0007669"/>
    <property type="project" value="InterPro"/>
</dbReference>
<evidence type="ECO:0000259" key="4">
    <source>
        <dbReference type="PROSITE" id="PS50158"/>
    </source>
</evidence>
<name>A0A834GJ36_RHOSS</name>
<gene>
    <name evidence="5" type="ORF">RHSIM_Rhsim09G0068100</name>
</gene>
<dbReference type="InterPro" id="IPR025836">
    <property type="entry name" value="Zn_knuckle_CX2CX4HX4C"/>
</dbReference>
<dbReference type="Pfam" id="PF14392">
    <property type="entry name" value="zf-CCHC_4"/>
    <property type="match status" value="1"/>
</dbReference>
<keyword evidence="1" id="KW-0479">Metal-binding</keyword>
<dbReference type="Pfam" id="PF14111">
    <property type="entry name" value="DUF4283"/>
    <property type="match status" value="1"/>
</dbReference>
<dbReference type="PANTHER" id="PTHR33710">
    <property type="entry name" value="BNAC02G09200D PROTEIN"/>
    <property type="match status" value="1"/>
</dbReference>
<proteinExistence type="predicted"/>
<dbReference type="InterPro" id="IPR005135">
    <property type="entry name" value="Endo/exonuclease/phosphatase"/>
</dbReference>
<dbReference type="GO" id="GO:0003824">
    <property type="term" value="F:catalytic activity"/>
    <property type="evidence" value="ECO:0007669"/>
    <property type="project" value="InterPro"/>
</dbReference>
<dbReference type="GO" id="GO:0008270">
    <property type="term" value="F:zinc ion binding"/>
    <property type="evidence" value="ECO:0007669"/>
    <property type="project" value="UniProtKB-KW"/>
</dbReference>
<feature type="domain" description="CCHC-type" evidence="4">
    <location>
        <begin position="195"/>
        <end position="209"/>
    </location>
</feature>
<keyword evidence="1" id="KW-0862">Zinc</keyword>
<evidence type="ECO:0000256" key="3">
    <source>
        <dbReference type="SAM" id="MobiDB-lite"/>
    </source>
</evidence>
<evidence type="ECO:0000313" key="6">
    <source>
        <dbReference type="Proteomes" id="UP000626092"/>
    </source>
</evidence>
<dbReference type="InterPro" id="IPR001878">
    <property type="entry name" value="Znf_CCHC"/>
</dbReference>
<evidence type="ECO:0000256" key="2">
    <source>
        <dbReference type="SAM" id="Coils"/>
    </source>
</evidence>
<dbReference type="Proteomes" id="UP000626092">
    <property type="component" value="Unassembled WGS sequence"/>
</dbReference>
<feature type="region of interest" description="Disordered" evidence="3">
    <location>
        <begin position="366"/>
        <end position="441"/>
    </location>
</feature>
<sequence length="990" mass="110620">MADFDFLDLEEGFGETGVVGNICLAGKVLGSKSFNATVVHNILTHAWKTRASFTVVPWDNNVFLFPFEDIEDRNSVLQEGPWSIMNNLLVLKQIQDGMGIAEMDFSRCPFWIQIHGLPIEKMTRANAEIIGNRFEKLLAFETSPDNVLLARNFLRIRAEINTTLPIPKGFWLRRKSPENSDLWISYKYEKLQDYCYSCGQLGHENKSCRFVPRVEGLNPCYCQDLRTGRARKAAIPIEVIKQEVDDAEKRVEALLARRPEIQSRSSVARAVEGGCGRVETPMENLDQRTLEEVGVPQSPIRTFASKRQVTGVMLSGTGIPSEIPRLSNPQVLLCPHSAPYSEMVNSGPDPPNPNLSLNIPLKPVLTIGPTPSSSKSPSQSPLYFVTEPTSPKATSEISTRHVTSLFPSKPTIVEIIPPSSPSDSANRGSPNSPAPSLIPTNLQLTTPLSLPEKPSSPQQLDIPLTAGTPKILRLCSSRVEPIRTKNKPSRPARATSKTQCKPLSLSKDYVFNDTPMIIDSSLCEVQIQQDFVTYENASSGVFKANEAEGNPSMLAHPQGNENGLGARRPLTSQALGDMVCKNRPSILFLMETKNNKVKMETIRVKLGFDSGVYVDPEGLSGGLALWWMKEIEIDVDITSRNFIHVVISEKASSSVWAATFIYGCPTRTGRVQVWDSIREIAYSERLRWLCMGDFNQVSSVEDKLGGVSPSQTFLSDFHEMISNCGLVDLEFKGPKFTWRNNRREEAFIMERIDMAFANADWRELHEHAIVLVEAAIGSDHNPLILNTTPTLNKVGKPFKFESFWVSDAECKGVVSDSWKCDDERSKMSAVCKMLRRCKDNLKAWSHGKFGNLRLKIVAIKEQLLEIQKRLEQGFNPDCVAQEKSLFIGIGRLMAKRCNIIRLKDKFGDWKADPKEIASIIKGHFQELYNASPVRDFNDMVSLIDPVISRECNENLVREVTYDEVKLAAFQLGPLKAPGLDGFPGLFFQTY</sequence>
<dbReference type="InterPro" id="IPR036691">
    <property type="entry name" value="Endo/exonu/phosph_ase_sf"/>
</dbReference>
<evidence type="ECO:0000313" key="5">
    <source>
        <dbReference type="EMBL" id="KAF7133101.1"/>
    </source>
</evidence>
<dbReference type="InterPro" id="IPR025558">
    <property type="entry name" value="DUF4283"/>
</dbReference>
<feature type="compositionally biased region" description="Polar residues" evidence="3">
    <location>
        <begin position="421"/>
        <end position="431"/>
    </location>
</feature>
<dbReference type="SUPFAM" id="SSF56219">
    <property type="entry name" value="DNase I-like"/>
    <property type="match status" value="1"/>
</dbReference>
<comment type="caution">
    <text evidence="5">The sequence shown here is derived from an EMBL/GenBank/DDBJ whole genome shotgun (WGS) entry which is preliminary data.</text>
</comment>
<dbReference type="PROSITE" id="PS50158">
    <property type="entry name" value="ZF_CCHC"/>
    <property type="match status" value="1"/>
</dbReference>
<feature type="coiled-coil region" evidence="2">
    <location>
        <begin position="237"/>
        <end position="264"/>
    </location>
</feature>
<organism evidence="5 6">
    <name type="scientific">Rhododendron simsii</name>
    <name type="common">Sims's rhododendron</name>
    <dbReference type="NCBI Taxonomy" id="118357"/>
    <lineage>
        <taxon>Eukaryota</taxon>
        <taxon>Viridiplantae</taxon>
        <taxon>Streptophyta</taxon>
        <taxon>Embryophyta</taxon>
        <taxon>Tracheophyta</taxon>
        <taxon>Spermatophyta</taxon>
        <taxon>Magnoliopsida</taxon>
        <taxon>eudicotyledons</taxon>
        <taxon>Gunneridae</taxon>
        <taxon>Pentapetalae</taxon>
        <taxon>asterids</taxon>
        <taxon>Ericales</taxon>
        <taxon>Ericaceae</taxon>
        <taxon>Ericoideae</taxon>
        <taxon>Rhodoreae</taxon>
        <taxon>Rhododendron</taxon>
    </lineage>
</organism>
<keyword evidence="2" id="KW-0175">Coiled coil</keyword>
<dbReference type="PANTHER" id="PTHR33710:SF77">
    <property type="entry name" value="DNASE I-LIKE SUPERFAMILY PROTEIN"/>
    <property type="match status" value="1"/>
</dbReference>
<dbReference type="AlphaFoldDB" id="A0A834GJ36"/>
<dbReference type="OrthoDB" id="1001388at2759"/>
<feature type="compositionally biased region" description="Low complexity" evidence="3">
    <location>
        <begin position="366"/>
        <end position="381"/>
    </location>
</feature>
<dbReference type="EMBL" id="WJXA01000009">
    <property type="protein sequence ID" value="KAF7133101.1"/>
    <property type="molecule type" value="Genomic_DNA"/>
</dbReference>